<evidence type="ECO:0000256" key="4">
    <source>
        <dbReference type="ARBA" id="ARBA00022741"/>
    </source>
</evidence>
<keyword evidence="5" id="KW-0067">ATP-binding</keyword>
<feature type="region of interest" description="Disordered" evidence="7">
    <location>
        <begin position="227"/>
        <end position="251"/>
    </location>
</feature>
<dbReference type="InterPro" id="IPR032387">
    <property type="entry name" value="ACAS_N"/>
</dbReference>
<sequence>MTLPKNFVFSDPHSPTPNPAEESDDARVAFWEKQAARLDWAEPWHTAHRFERPRIVGTDDDGLPEFSVPEIAWFDGGKLNAAYNCVDRHVEAGRGQHVALYFEGEPGDREVYTYARLKDEVSRAANALLSLGVGKGDRVVIYLPVIPETVIITLACARIGAVHSLVFGGFSAEALRFRVEDTGAKVLVTTDGQNRRGHVVPVKQNADDACAGENSIEHVVVVRRTSRPGRKTPAGVPLSPSDKGFRSKDEQAVPWTPGRDVWWHDLLEASSTVHEPEFFDAETPLFIIYTSGTTGRPKGLVHTTGGYLTQTAYTHALLFDLLPETLDEQGEVRPDELSAENDMSKVDSTVHWCTADLAWVTAHTYEIYGPLLNGVSEVIYEGTPNTPHFGRHFEIIERYGVTNYYTAPTLIRSLMGAFPNGLPASYNLASVRLLGSVGESINPEAWRWLRDNVGNGEVPFVDTWWQSETGSTVCSPRPHDPQFAPAGTFPDHAPHTRTKPGCATRAVPGVSTRVVDENGDDVPASTQGFIVVDGIGPSMARTVWGNPQRYLDSYWKHYGERGWFLAGDGAKVDEEGDTYILGRIDDVINISGHRLSTIEIESALVTHPTVIEAGVCPVEDELTGHAAIAFVTITDPENLDEAGLRDALRAHVTREIGPIAKPKDVVVVRDIPKTRSGKITRRLLGELYQGRDLGDRSSLQNEEALDHIADVLTRRRAV</sequence>
<accession>A0A7K1LKK7</accession>
<dbReference type="PANTHER" id="PTHR24095:SF14">
    <property type="entry name" value="ACETYL-COENZYME A SYNTHETASE 1"/>
    <property type="match status" value="1"/>
</dbReference>
<dbReference type="GO" id="GO:0006085">
    <property type="term" value="P:acetyl-CoA biosynthetic process"/>
    <property type="evidence" value="ECO:0007669"/>
    <property type="project" value="TreeGrafter"/>
</dbReference>
<dbReference type="InterPro" id="IPR020845">
    <property type="entry name" value="AMP-binding_CS"/>
</dbReference>
<reference evidence="11 12" key="1">
    <citation type="submission" date="2019-12" db="EMBL/GenBank/DDBJ databases">
        <authorList>
            <person name="Li J."/>
            <person name="Shi Y."/>
            <person name="Xu G."/>
            <person name="Xiao D."/>
            <person name="Ran X."/>
        </authorList>
    </citation>
    <scope>NUCLEOTIDE SEQUENCE [LARGE SCALE GENOMIC DNA]</scope>
    <source>
        <strain evidence="11 12">JCM 15915</strain>
    </source>
</reference>
<evidence type="ECO:0000256" key="7">
    <source>
        <dbReference type="SAM" id="MobiDB-lite"/>
    </source>
</evidence>
<evidence type="ECO:0000256" key="3">
    <source>
        <dbReference type="ARBA" id="ARBA00022598"/>
    </source>
</evidence>
<evidence type="ECO:0000259" key="8">
    <source>
        <dbReference type="Pfam" id="PF00501"/>
    </source>
</evidence>
<keyword evidence="12" id="KW-1185">Reference proteome</keyword>
<dbReference type="Gene3D" id="3.40.50.12780">
    <property type="entry name" value="N-terminal domain of ligase-like"/>
    <property type="match status" value="1"/>
</dbReference>
<dbReference type="InterPro" id="IPR000873">
    <property type="entry name" value="AMP-dep_synth/lig_dom"/>
</dbReference>
<evidence type="ECO:0000313" key="11">
    <source>
        <dbReference type="EMBL" id="MUN55482.1"/>
    </source>
</evidence>
<dbReference type="Pfam" id="PF13193">
    <property type="entry name" value="AMP-binding_C"/>
    <property type="match status" value="1"/>
</dbReference>
<dbReference type="PROSITE" id="PS00455">
    <property type="entry name" value="AMP_BINDING"/>
    <property type="match status" value="1"/>
</dbReference>
<dbReference type="OrthoDB" id="9803968at2"/>
<dbReference type="EC" id="6.2.1.1" evidence="2"/>
<feature type="domain" description="AMP-binding enzyme C-terminal" evidence="9">
    <location>
        <begin position="599"/>
        <end position="678"/>
    </location>
</feature>
<dbReference type="GO" id="GO:0003987">
    <property type="term" value="F:acetate-CoA ligase activity"/>
    <property type="evidence" value="ECO:0007669"/>
    <property type="project" value="UniProtKB-EC"/>
</dbReference>
<comment type="similarity">
    <text evidence="1">Belongs to the ATP-dependent AMP-binding enzyme family.</text>
</comment>
<evidence type="ECO:0000256" key="5">
    <source>
        <dbReference type="ARBA" id="ARBA00022840"/>
    </source>
</evidence>
<dbReference type="RefSeq" id="WP_129315229.1">
    <property type="nucleotide sequence ID" value="NZ_NOIQ01000005.1"/>
</dbReference>
<dbReference type="GO" id="GO:0005524">
    <property type="term" value="F:ATP binding"/>
    <property type="evidence" value="ECO:0007669"/>
    <property type="project" value="UniProtKB-KW"/>
</dbReference>
<organism evidence="11 12">
    <name type="scientific">Rothia koreensis</name>
    <dbReference type="NCBI Taxonomy" id="592378"/>
    <lineage>
        <taxon>Bacteria</taxon>
        <taxon>Bacillati</taxon>
        <taxon>Actinomycetota</taxon>
        <taxon>Actinomycetes</taxon>
        <taxon>Micrococcales</taxon>
        <taxon>Micrococcaceae</taxon>
        <taxon>Rothia</taxon>
    </lineage>
</organism>
<dbReference type="InterPro" id="IPR042099">
    <property type="entry name" value="ANL_N_sf"/>
</dbReference>
<feature type="domain" description="Acetyl-coenzyme A synthetase N-terminal" evidence="10">
    <location>
        <begin position="21"/>
        <end position="85"/>
    </location>
</feature>
<feature type="region of interest" description="Disordered" evidence="7">
    <location>
        <begin position="1"/>
        <end position="24"/>
    </location>
</feature>
<keyword evidence="4" id="KW-0547">Nucleotide-binding</keyword>
<keyword evidence="3" id="KW-0436">Ligase</keyword>
<dbReference type="InterPro" id="IPR025110">
    <property type="entry name" value="AMP-bd_C"/>
</dbReference>
<proteinExistence type="inferred from homology"/>
<feature type="domain" description="AMP-dependent synthetase/ligase" evidence="8">
    <location>
        <begin position="92"/>
        <end position="541"/>
    </location>
</feature>
<dbReference type="Proteomes" id="UP000462152">
    <property type="component" value="Unassembled WGS sequence"/>
</dbReference>
<dbReference type="Pfam" id="PF16177">
    <property type="entry name" value="ACAS_N"/>
    <property type="match status" value="1"/>
</dbReference>
<evidence type="ECO:0000259" key="9">
    <source>
        <dbReference type="Pfam" id="PF13193"/>
    </source>
</evidence>
<dbReference type="Pfam" id="PF00501">
    <property type="entry name" value="AMP-binding"/>
    <property type="match status" value="1"/>
</dbReference>
<evidence type="ECO:0000256" key="2">
    <source>
        <dbReference type="ARBA" id="ARBA00013275"/>
    </source>
</evidence>
<comment type="caution">
    <text evidence="11">The sequence shown here is derived from an EMBL/GenBank/DDBJ whole genome shotgun (WGS) entry which is preliminary data.</text>
</comment>
<dbReference type="PANTHER" id="PTHR24095">
    <property type="entry name" value="ACETYL-COENZYME A SYNTHETASE"/>
    <property type="match status" value="1"/>
</dbReference>
<evidence type="ECO:0000256" key="1">
    <source>
        <dbReference type="ARBA" id="ARBA00006432"/>
    </source>
</evidence>
<evidence type="ECO:0000256" key="6">
    <source>
        <dbReference type="ARBA" id="ARBA00022990"/>
    </source>
</evidence>
<protein>
    <recommendedName>
        <fullName evidence="2">acetate--CoA ligase</fullName>
        <ecNumber evidence="2">6.2.1.1</ecNumber>
    </recommendedName>
</protein>
<gene>
    <name evidence="11" type="ORF">GMA10_09715</name>
</gene>
<dbReference type="AlphaFoldDB" id="A0A7K1LKK7"/>
<evidence type="ECO:0000313" key="12">
    <source>
        <dbReference type="Proteomes" id="UP000462152"/>
    </source>
</evidence>
<dbReference type="SUPFAM" id="SSF56801">
    <property type="entry name" value="Acetyl-CoA synthetase-like"/>
    <property type="match status" value="1"/>
</dbReference>
<keyword evidence="6" id="KW-0007">Acetylation</keyword>
<dbReference type="EMBL" id="WOGT01000006">
    <property type="protein sequence ID" value="MUN55482.1"/>
    <property type="molecule type" value="Genomic_DNA"/>
</dbReference>
<dbReference type="GO" id="GO:0005829">
    <property type="term" value="C:cytosol"/>
    <property type="evidence" value="ECO:0007669"/>
    <property type="project" value="TreeGrafter"/>
</dbReference>
<dbReference type="Gene3D" id="3.30.300.30">
    <property type="match status" value="1"/>
</dbReference>
<evidence type="ECO:0000259" key="10">
    <source>
        <dbReference type="Pfam" id="PF16177"/>
    </source>
</evidence>
<dbReference type="InterPro" id="IPR045851">
    <property type="entry name" value="AMP-bd_C_sf"/>
</dbReference>
<name>A0A7K1LKK7_9MICC</name>